<keyword evidence="1" id="KW-1133">Transmembrane helix</keyword>
<comment type="caution">
    <text evidence="3">The sequence shown here is derived from an EMBL/GenBank/DDBJ whole genome shotgun (WGS) entry which is preliminary data.</text>
</comment>
<dbReference type="EMBL" id="BBQY01000014">
    <property type="protein sequence ID" value="GBH31123.1"/>
    <property type="molecule type" value="Genomic_DNA"/>
</dbReference>
<keyword evidence="1" id="KW-0812">Transmembrane</keyword>
<evidence type="ECO:0000256" key="1">
    <source>
        <dbReference type="SAM" id="Phobius"/>
    </source>
</evidence>
<evidence type="ECO:0000313" key="3">
    <source>
        <dbReference type="EMBL" id="GBH31123.1"/>
    </source>
</evidence>
<dbReference type="RefSeq" id="WP_130752930.1">
    <property type="nucleotide sequence ID" value="NZ_BBQY01000014.1"/>
</dbReference>
<name>A0A401J3C0_SPHXE</name>
<organism evidence="3 4">
    <name type="scientific">Sphingobium xenophagum</name>
    <dbReference type="NCBI Taxonomy" id="121428"/>
    <lineage>
        <taxon>Bacteria</taxon>
        <taxon>Pseudomonadati</taxon>
        <taxon>Pseudomonadota</taxon>
        <taxon>Alphaproteobacteria</taxon>
        <taxon>Sphingomonadales</taxon>
        <taxon>Sphingomonadaceae</taxon>
        <taxon>Sphingobium</taxon>
    </lineage>
</organism>
<dbReference type="AlphaFoldDB" id="A0A401J3C0"/>
<protein>
    <recommendedName>
        <fullName evidence="2">TadE-like domain-containing protein</fullName>
    </recommendedName>
</protein>
<reference evidence="3 4" key="1">
    <citation type="submission" date="2014-12" db="EMBL/GenBank/DDBJ databases">
        <title>Whole genome sequencing of Sphingobium xenophagum OW59.</title>
        <authorList>
            <person name="Ohta Y."/>
            <person name="Nishi S."/>
            <person name="Hatada Y."/>
        </authorList>
    </citation>
    <scope>NUCLEOTIDE SEQUENCE [LARGE SCALE GENOMIC DNA]</scope>
    <source>
        <strain evidence="3 4">OW59</strain>
    </source>
</reference>
<feature type="transmembrane region" description="Helical" evidence="1">
    <location>
        <begin position="21"/>
        <end position="47"/>
    </location>
</feature>
<dbReference type="Proteomes" id="UP000290975">
    <property type="component" value="Unassembled WGS sequence"/>
</dbReference>
<accession>A0A401J3C0</accession>
<gene>
    <name evidence="3" type="ORF">MBESOW_P2384</name>
</gene>
<feature type="domain" description="TadE-like" evidence="2">
    <location>
        <begin position="21"/>
        <end position="63"/>
    </location>
</feature>
<dbReference type="STRING" id="1192759.GCA_000277525_02064"/>
<dbReference type="Pfam" id="PF07811">
    <property type="entry name" value="TadE"/>
    <property type="match status" value="1"/>
</dbReference>
<dbReference type="InterPro" id="IPR012495">
    <property type="entry name" value="TadE-like_dom"/>
</dbReference>
<evidence type="ECO:0000313" key="4">
    <source>
        <dbReference type="Proteomes" id="UP000290975"/>
    </source>
</evidence>
<keyword evidence="4" id="KW-1185">Reference proteome</keyword>
<evidence type="ECO:0000259" key="2">
    <source>
        <dbReference type="Pfam" id="PF07811"/>
    </source>
</evidence>
<sequence length="145" mass="15305">MRKSPTLRFRSIAALSRNQAGSALVEAAFALPLLISLLFGILVYGSWFMTAHSLQQAANDAARAAVAGLDAAERRALVDQSIAASRAAFPAPAAQTISIGTQESGGYYRVTLSYNLNNAPIFAATPIPLSNTTLQRSAVIRIAMP</sequence>
<keyword evidence="1" id="KW-0472">Membrane</keyword>
<proteinExistence type="predicted"/>